<dbReference type="Gene3D" id="3.30.450.60">
    <property type="match status" value="1"/>
</dbReference>
<evidence type="ECO:0000313" key="1">
    <source>
        <dbReference type="EMBL" id="RUS24336.1"/>
    </source>
</evidence>
<dbReference type="EMBL" id="RBNJ01016340">
    <property type="protein sequence ID" value="RUS24336.1"/>
    <property type="molecule type" value="Genomic_DNA"/>
</dbReference>
<sequence>MINSLFVVNKQGKIIVEKHWRGLISRQIVDYFNDQVAKFLASSTLSTGASAVSYANGEAASATPVAPKKEAFTFTPEDVPPVIETTKYLLMNVYRGGLTWLCPVEKEVDPLLVFEFIHRIIDILTDYLGDVSESTIRENFVTVYQMMDYGYPLTTEPNALKEMIMPPTIINKVMNTVAAASGACGRRRQPTANSDMDNAPSVAPKLPHGTLSSFPWRKAGVKYTNNEIYFDIVEEIDAIVDRWAAGFGEDRRRIKVLSE</sequence>
<proteinExistence type="predicted"/>
<gene>
    <name evidence="1" type="ORF">BC938DRAFT_473743</name>
</gene>
<dbReference type="InterPro" id="IPR050431">
    <property type="entry name" value="Adaptor_comp_med_subunit"/>
</dbReference>
<name>A0A433Q3I3_9FUNG</name>
<dbReference type="Gene3D" id="2.60.40.1170">
    <property type="entry name" value="Mu homology domain, subdomain B"/>
    <property type="match status" value="1"/>
</dbReference>
<dbReference type="InterPro" id="IPR011012">
    <property type="entry name" value="Longin-like_dom_sf"/>
</dbReference>
<keyword evidence="2" id="KW-1185">Reference proteome</keyword>
<dbReference type="CDD" id="cd14837">
    <property type="entry name" value="AP3_Mu_N"/>
    <property type="match status" value="1"/>
</dbReference>
<protein>
    <recommendedName>
        <fullName evidence="3">AP complex mu/sigma subunit domain-containing protein</fullName>
    </recommendedName>
</protein>
<dbReference type="SUPFAM" id="SSF49447">
    <property type="entry name" value="Second domain of Mu2 adaptin subunit (ap50) of ap2 adaptor"/>
    <property type="match status" value="1"/>
</dbReference>
<accession>A0A433Q3I3</accession>
<evidence type="ECO:0000313" key="2">
    <source>
        <dbReference type="Proteomes" id="UP000274822"/>
    </source>
</evidence>
<dbReference type="Proteomes" id="UP000274822">
    <property type="component" value="Unassembled WGS sequence"/>
</dbReference>
<reference evidence="1 2" key="1">
    <citation type="journal article" date="2018" name="New Phytol.">
        <title>Phylogenomics of Endogonaceae and evolution of mycorrhizas within Mucoromycota.</title>
        <authorList>
            <person name="Chang Y."/>
            <person name="Desiro A."/>
            <person name="Na H."/>
            <person name="Sandor L."/>
            <person name="Lipzen A."/>
            <person name="Clum A."/>
            <person name="Barry K."/>
            <person name="Grigoriev I.V."/>
            <person name="Martin F.M."/>
            <person name="Stajich J.E."/>
            <person name="Smith M.E."/>
            <person name="Bonito G."/>
            <person name="Spatafora J.W."/>
        </authorList>
    </citation>
    <scope>NUCLEOTIDE SEQUENCE [LARGE SCALE GENOMIC DNA]</scope>
    <source>
        <strain evidence="1 2">AD002</strain>
    </source>
</reference>
<evidence type="ECO:0008006" key="3">
    <source>
        <dbReference type="Google" id="ProtNLM"/>
    </source>
</evidence>
<comment type="caution">
    <text evidence="1">The sequence shown here is derived from an EMBL/GenBank/DDBJ whole genome shotgun (WGS) entry which is preliminary data.</text>
</comment>
<organism evidence="1 2">
    <name type="scientific">Jimgerdemannia flammicorona</name>
    <dbReference type="NCBI Taxonomy" id="994334"/>
    <lineage>
        <taxon>Eukaryota</taxon>
        <taxon>Fungi</taxon>
        <taxon>Fungi incertae sedis</taxon>
        <taxon>Mucoromycota</taxon>
        <taxon>Mucoromycotina</taxon>
        <taxon>Endogonomycetes</taxon>
        <taxon>Endogonales</taxon>
        <taxon>Endogonaceae</taxon>
        <taxon>Jimgerdemannia</taxon>
    </lineage>
</organism>
<dbReference type="SUPFAM" id="SSF64356">
    <property type="entry name" value="SNARE-like"/>
    <property type="match status" value="2"/>
</dbReference>
<dbReference type="InterPro" id="IPR036168">
    <property type="entry name" value="AP2_Mu_C_sf"/>
</dbReference>
<dbReference type="AlphaFoldDB" id="A0A433Q3I3"/>
<dbReference type="PANTHER" id="PTHR10529">
    <property type="entry name" value="AP COMPLEX SUBUNIT MU"/>
    <property type="match status" value="1"/>
</dbReference>